<dbReference type="Proteomes" id="UP001362999">
    <property type="component" value="Unassembled WGS sequence"/>
</dbReference>
<sequence>MPPLQTPSPATLSPTVVSNVSQSTSVSAPTANLLTNESPESSSSDNRKIAWIVIGVVGFLSLSIALAAAFKLWRHHRRPKSFAPSAAYRHRYAPIDAHTFNGTSLGKDAVPDIVIDIRPVSPAHNVSESPVSLSFTYETPELSSYSPAVESSGVFSHGGHESVAVSDSDTVSLSHFARLAPQRRAGGRM</sequence>
<dbReference type="AlphaFoldDB" id="A0AAW0B423"/>
<gene>
    <name evidence="2" type="ORF">R3P38DRAFT_2969561</name>
</gene>
<feature type="transmembrane region" description="Helical" evidence="1">
    <location>
        <begin position="49"/>
        <end position="70"/>
    </location>
</feature>
<keyword evidence="1" id="KW-1133">Transmembrane helix</keyword>
<dbReference type="EMBL" id="JAWWNJ010000041">
    <property type="protein sequence ID" value="KAK7020456.1"/>
    <property type="molecule type" value="Genomic_DNA"/>
</dbReference>
<proteinExistence type="predicted"/>
<reference evidence="2 3" key="1">
    <citation type="journal article" date="2024" name="J Genomics">
        <title>Draft genome sequencing and assembly of Favolaschia claudopus CIRM-BRFM 2984 isolated from oak limbs.</title>
        <authorList>
            <person name="Navarro D."/>
            <person name="Drula E."/>
            <person name="Chaduli D."/>
            <person name="Cazenave R."/>
            <person name="Ahrendt S."/>
            <person name="Wang J."/>
            <person name="Lipzen A."/>
            <person name="Daum C."/>
            <person name="Barry K."/>
            <person name="Grigoriev I.V."/>
            <person name="Favel A."/>
            <person name="Rosso M.N."/>
            <person name="Martin F."/>
        </authorList>
    </citation>
    <scope>NUCLEOTIDE SEQUENCE [LARGE SCALE GENOMIC DNA]</scope>
    <source>
        <strain evidence="2 3">CIRM-BRFM 2984</strain>
    </source>
</reference>
<protein>
    <submittedName>
        <fullName evidence="2">Uncharacterized protein</fullName>
    </submittedName>
</protein>
<evidence type="ECO:0000313" key="2">
    <source>
        <dbReference type="EMBL" id="KAK7020456.1"/>
    </source>
</evidence>
<evidence type="ECO:0000313" key="3">
    <source>
        <dbReference type="Proteomes" id="UP001362999"/>
    </source>
</evidence>
<keyword evidence="1" id="KW-0812">Transmembrane</keyword>
<organism evidence="2 3">
    <name type="scientific">Favolaschia claudopus</name>
    <dbReference type="NCBI Taxonomy" id="2862362"/>
    <lineage>
        <taxon>Eukaryota</taxon>
        <taxon>Fungi</taxon>
        <taxon>Dikarya</taxon>
        <taxon>Basidiomycota</taxon>
        <taxon>Agaricomycotina</taxon>
        <taxon>Agaricomycetes</taxon>
        <taxon>Agaricomycetidae</taxon>
        <taxon>Agaricales</taxon>
        <taxon>Marasmiineae</taxon>
        <taxon>Mycenaceae</taxon>
        <taxon>Favolaschia</taxon>
    </lineage>
</organism>
<comment type="caution">
    <text evidence="2">The sequence shown here is derived from an EMBL/GenBank/DDBJ whole genome shotgun (WGS) entry which is preliminary data.</text>
</comment>
<name>A0AAW0B423_9AGAR</name>
<accession>A0AAW0B423</accession>
<keyword evidence="1" id="KW-0472">Membrane</keyword>
<evidence type="ECO:0000256" key="1">
    <source>
        <dbReference type="SAM" id="Phobius"/>
    </source>
</evidence>
<keyword evidence="3" id="KW-1185">Reference proteome</keyword>